<dbReference type="SMART" id="SM00530">
    <property type="entry name" value="HTH_XRE"/>
    <property type="match status" value="1"/>
</dbReference>
<dbReference type="EMBL" id="QGDI01000014">
    <property type="protein sequence ID" value="PWJ10395.1"/>
    <property type="molecule type" value="Genomic_DNA"/>
</dbReference>
<dbReference type="CDD" id="cd00093">
    <property type="entry name" value="HTH_XRE"/>
    <property type="match status" value="1"/>
</dbReference>
<sequence length="198" mass="22448">MDQIRTGSLIRQLRTERGLTQKQLAERINVSDKAVSKWERGNGCPDVSLLTALAEVLDTDIQALLSGSIEKNESEKGDMKKLRFYVCRDCGNIITATSDAAVTCCGSRLSPIEAKKADENHQLKVEDIGGEWYITSDHPMTKEHYISFAAYVSDSSVMMFRQYPEWQVNITIPMYRSGKLVWYCNECGLLCQELRPKR</sequence>
<dbReference type="SUPFAM" id="SSF49367">
    <property type="entry name" value="Superoxide reductase-like"/>
    <property type="match status" value="1"/>
</dbReference>
<dbReference type="GO" id="GO:0016491">
    <property type="term" value="F:oxidoreductase activity"/>
    <property type="evidence" value="ECO:0007669"/>
    <property type="project" value="InterPro"/>
</dbReference>
<dbReference type="PROSITE" id="PS50943">
    <property type="entry name" value="HTH_CROC1"/>
    <property type="match status" value="1"/>
</dbReference>
<evidence type="ECO:0000259" key="2">
    <source>
        <dbReference type="PROSITE" id="PS50943"/>
    </source>
</evidence>
<accession>A0A315XUS8</accession>
<dbReference type="GO" id="GO:0003677">
    <property type="term" value="F:DNA binding"/>
    <property type="evidence" value="ECO:0007669"/>
    <property type="project" value="UniProtKB-KW"/>
</dbReference>
<dbReference type="GO" id="GO:0005506">
    <property type="term" value="F:iron ion binding"/>
    <property type="evidence" value="ECO:0007669"/>
    <property type="project" value="InterPro"/>
</dbReference>
<dbReference type="SUPFAM" id="SSF47413">
    <property type="entry name" value="lambda repressor-like DNA-binding domains"/>
    <property type="match status" value="1"/>
</dbReference>
<dbReference type="InterPro" id="IPR036073">
    <property type="entry name" value="Desulfoferrodoxin_Fe-bd_dom_sf"/>
</dbReference>
<dbReference type="Gene3D" id="2.60.40.730">
    <property type="entry name" value="SOR catalytic domain"/>
    <property type="match status" value="1"/>
</dbReference>
<dbReference type="PANTHER" id="PTHR46558">
    <property type="entry name" value="TRACRIPTIONAL REGULATORY PROTEIN-RELATED-RELATED"/>
    <property type="match status" value="1"/>
</dbReference>
<dbReference type="PANTHER" id="PTHR46558:SF4">
    <property type="entry name" value="DNA-BIDING PHAGE PROTEIN"/>
    <property type="match status" value="1"/>
</dbReference>
<dbReference type="Gene3D" id="1.10.260.40">
    <property type="entry name" value="lambda repressor-like DNA-binding domains"/>
    <property type="match status" value="1"/>
</dbReference>
<feature type="domain" description="HTH cro/C1-type" evidence="2">
    <location>
        <begin position="10"/>
        <end position="64"/>
    </location>
</feature>
<dbReference type="Proteomes" id="UP000245720">
    <property type="component" value="Unassembled WGS sequence"/>
</dbReference>
<comment type="caution">
    <text evidence="3">The sequence shown here is derived from an EMBL/GenBank/DDBJ whole genome shotgun (WGS) entry which is preliminary data.</text>
</comment>
<proteinExistence type="predicted"/>
<dbReference type="InterPro" id="IPR001387">
    <property type="entry name" value="Cro/C1-type_HTH"/>
</dbReference>
<gene>
    <name evidence="3" type="ORF">IE37_03033</name>
</gene>
<dbReference type="AlphaFoldDB" id="A0A315XUS8"/>
<keyword evidence="1" id="KW-0238">DNA-binding</keyword>
<evidence type="ECO:0000313" key="3">
    <source>
        <dbReference type="EMBL" id="PWJ10395.1"/>
    </source>
</evidence>
<dbReference type="RefSeq" id="WP_109727719.1">
    <property type="nucleotide sequence ID" value="NZ_CACYST010000053.1"/>
</dbReference>
<name>A0A315XUS8_RUMFL</name>
<reference evidence="3 4" key="1">
    <citation type="submission" date="2018-05" db="EMBL/GenBank/DDBJ databases">
        <title>The Hungate 1000. A catalogue of reference genomes from the rumen microbiome.</title>
        <authorList>
            <person name="Kelly W."/>
        </authorList>
    </citation>
    <scope>NUCLEOTIDE SEQUENCE [LARGE SCALE GENOMIC DNA]</scope>
    <source>
        <strain evidence="3 4">SAb67</strain>
    </source>
</reference>
<evidence type="ECO:0000256" key="1">
    <source>
        <dbReference type="ARBA" id="ARBA00023125"/>
    </source>
</evidence>
<protein>
    <submittedName>
        <fullName evidence="3">Helix-turn-helix protein</fullName>
    </submittedName>
</protein>
<dbReference type="Pfam" id="PF01381">
    <property type="entry name" value="HTH_3"/>
    <property type="match status" value="1"/>
</dbReference>
<evidence type="ECO:0000313" key="4">
    <source>
        <dbReference type="Proteomes" id="UP000245720"/>
    </source>
</evidence>
<dbReference type="InterPro" id="IPR010982">
    <property type="entry name" value="Lambda_DNA-bd_dom_sf"/>
</dbReference>
<organism evidence="3 4">
    <name type="scientific">Ruminococcus flavefaciens</name>
    <dbReference type="NCBI Taxonomy" id="1265"/>
    <lineage>
        <taxon>Bacteria</taxon>
        <taxon>Bacillati</taxon>
        <taxon>Bacillota</taxon>
        <taxon>Clostridia</taxon>
        <taxon>Eubacteriales</taxon>
        <taxon>Oscillospiraceae</taxon>
        <taxon>Ruminococcus</taxon>
    </lineage>
</organism>
<dbReference type="OrthoDB" id="9813152at2"/>